<dbReference type="Pfam" id="PF00067">
    <property type="entry name" value="p450"/>
    <property type="match status" value="1"/>
</dbReference>
<dbReference type="PANTHER" id="PTHR24305:SF157">
    <property type="entry name" value="N-ACETYLTRYPTOPHAN 6-HYDROXYLASE IVOC-RELATED"/>
    <property type="match status" value="1"/>
</dbReference>
<keyword evidence="7" id="KW-0503">Monooxygenase</keyword>
<keyword evidence="4 8" id="KW-0479">Metal-binding</keyword>
<dbReference type="EMBL" id="CP019478">
    <property type="protein sequence ID" value="UQC87539.1"/>
    <property type="molecule type" value="Genomic_DNA"/>
</dbReference>
<sequence>MSNIEVLINTLATDAAVIEEPNGTVSSVAGIFPKADFLWSLINLGETNCGDLARRLFFIWTGYVVVRCIYNLYFHPLSKIPGPWLAAMTPLCDFWYDAVKNGNYLWEIQKMHEKYGKTDPFHYSYQQTSSGGLLHRLLIVIDIGPIVRINPNEVHIDDPEYYQNVYVGGTHRINKDSSTVAGFGVPVSVAATVNHAQHRSRRGYMNPYFAKRSIVSMEPQIHERITAMLNRLDGARKDGTKISLDLAFSAMTADIITQRFFGYHYDYLSIPSLVSPIREAFKGVSEIFHWTRFVPWAIRYLKKLPIPVIRLILPPVAELLVLQEDIKINIKNKLASENNSPQSKSIIIEALGDSHVPAQERTMERLVDEGQVIIFAGTETSSRSLAVGMFYLLANKSLVNRALAELSRVDHIPDEELTMKDLETLPFMTGIVKEAIRLSYGPITRLPRVFTHETLQYKDHAIPPGTPVSQSTYFVHTNPKCFVDPFTFNPDRWVEAAKAGFPLERYLTSFTKGSRQCLGIGLAHAELYLTFTRVLRNFDMDLVNTSIADVQVHNVLIIGQPKLEKDKGEGQGEVEVMVTRKLRP</sequence>
<proteinExistence type="inferred from homology"/>
<evidence type="ECO:0000313" key="10">
    <source>
        <dbReference type="Proteomes" id="UP000830671"/>
    </source>
</evidence>
<dbReference type="PRINTS" id="PR00463">
    <property type="entry name" value="EP450I"/>
</dbReference>
<reference evidence="9" key="1">
    <citation type="journal article" date="2021" name="Mol. Plant Microbe Interact.">
        <title>Complete Genome Sequence of the Plant-Pathogenic Fungus Colletotrichum lupini.</title>
        <authorList>
            <person name="Baroncelli R."/>
            <person name="Pensec F."/>
            <person name="Da Lio D."/>
            <person name="Boufleur T."/>
            <person name="Vicente I."/>
            <person name="Sarrocco S."/>
            <person name="Picot A."/>
            <person name="Baraldi E."/>
            <person name="Sukno S."/>
            <person name="Thon M."/>
            <person name="Le Floch G."/>
        </authorList>
    </citation>
    <scope>NUCLEOTIDE SEQUENCE</scope>
    <source>
        <strain evidence="9">IMI 504893</strain>
    </source>
</reference>
<dbReference type="GO" id="GO:0020037">
    <property type="term" value="F:heme binding"/>
    <property type="evidence" value="ECO:0007669"/>
    <property type="project" value="InterPro"/>
</dbReference>
<dbReference type="KEGG" id="clup:CLUP02_13044"/>
<dbReference type="RefSeq" id="XP_049149148.1">
    <property type="nucleotide sequence ID" value="XM_049292002.1"/>
</dbReference>
<dbReference type="Proteomes" id="UP000830671">
    <property type="component" value="Chromosome 6"/>
</dbReference>
<evidence type="ECO:0000256" key="3">
    <source>
        <dbReference type="ARBA" id="ARBA00022617"/>
    </source>
</evidence>
<keyword evidence="6 8" id="KW-0408">Iron</keyword>
<gene>
    <name evidence="9" type="ORF">CLUP02_13044</name>
</gene>
<dbReference type="CDD" id="cd11062">
    <property type="entry name" value="CYP58-like"/>
    <property type="match status" value="1"/>
</dbReference>
<evidence type="ECO:0000256" key="1">
    <source>
        <dbReference type="ARBA" id="ARBA00001971"/>
    </source>
</evidence>
<dbReference type="GeneID" id="73347012"/>
<keyword evidence="10" id="KW-1185">Reference proteome</keyword>
<dbReference type="InterPro" id="IPR002401">
    <property type="entry name" value="Cyt_P450_E_grp-I"/>
</dbReference>
<evidence type="ECO:0000256" key="4">
    <source>
        <dbReference type="ARBA" id="ARBA00022723"/>
    </source>
</evidence>
<dbReference type="InterPro" id="IPR036396">
    <property type="entry name" value="Cyt_P450_sf"/>
</dbReference>
<name>A0A9Q8T1H7_9PEZI</name>
<evidence type="ECO:0000256" key="5">
    <source>
        <dbReference type="ARBA" id="ARBA00023002"/>
    </source>
</evidence>
<comment type="cofactor">
    <cofactor evidence="1 8">
        <name>heme</name>
        <dbReference type="ChEBI" id="CHEBI:30413"/>
    </cofactor>
</comment>
<dbReference type="PRINTS" id="PR00385">
    <property type="entry name" value="P450"/>
</dbReference>
<keyword evidence="5" id="KW-0560">Oxidoreductase</keyword>
<dbReference type="InterPro" id="IPR001128">
    <property type="entry name" value="Cyt_P450"/>
</dbReference>
<evidence type="ECO:0000256" key="2">
    <source>
        <dbReference type="ARBA" id="ARBA00010617"/>
    </source>
</evidence>
<evidence type="ECO:0000256" key="8">
    <source>
        <dbReference type="PIRSR" id="PIRSR602401-1"/>
    </source>
</evidence>
<evidence type="ECO:0000256" key="6">
    <source>
        <dbReference type="ARBA" id="ARBA00023004"/>
    </source>
</evidence>
<dbReference type="SUPFAM" id="SSF48264">
    <property type="entry name" value="Cytochrome P450"/>
    <property type="match status" value="1"/>
</dbReference>
<comment type="similarity">
    <text evidence="2">Belongs to the cytochrome P450 family.</text>
</comment>
<dbReference type="GO" id="GO:0004497">
    <property type="term" value="F:monooxygenase activity"/>
    <property type="evidence" value="ECO:0007669"/>
    <property type="project" value="UniProtKB-KW"/>
</dbReference>
<evidence type="ECO:0000256" key="7">
    <source>
        <dbReference type="ARBA" id="ARBA00023033"/>
    </source>
</evidence>
<dbReference type="PANTHER" id="PTHR24305">
    <property type="entry name" value="CYTOCHROME P450"/>
    <property type="match status" value="1"/>
</dbReference>
<evidence type="ECO:0000313" key="9">
    <source>
        <dbReference type="EMBL" id="UQC87539.1"/>
    </source>
</evidence>
<organism evidence="9 10">
    <name type="scientific">Colletotrichum lupini</name>
    <dbReference type="NCBI Taxonomy" id="145971"/>
    <lineage>
        <taxon>Eukaryota</taxon>
        <taxon>Fungi</taxon>
        <taxon>Dikarya</taxon>
        <taxon>Ascomycota</taxon>
        <taxon>Pezizomycotina</taxon>
        <taxon>Sordariomycetes</taxon>
        <taxon>Hypocreomycetidae</taxon>
        <taxon>Glomerellales</taxon>
        <taxon>Glomerellaceae</taxon>
        <taxon>Colletotrichum</taxon>
        <taxon>Colletotrichum acutatum species complex</taxon>
    </lineage>
</organism>
<feature type="binding site" description="axial binding residue" evidence="8">
    <location>
        <position position="517"/>
    </location>
    <ligand>
        <name>heme</name>
        <dbReference type="ChEBI" id="CHEBI:30413"/>
    </ligand>
    <ligandPart>
        <name>Fe</name>
        <dbReference type="ChEBI" id="CHEBI:18248"/>
    </ligandPart>
</feature>
<dbReference type="GO" id="GO:0016705">
    <property type="term" value="F:oxidoreductase activity, acting on paired donors, with incorporation or reduction of molecular oxygen"/>
    <property type="evidence" value="ECO:0007669"/>
    <property type="project" value="InterPro"/>
</dbReference>
<dbReference type="AlphaFoldDB" id="A0A9Q8T1H7"/>
<accession>A0A9Q8T1H7</accession>
<dbReference type="GO" id="GO:0005506">
    <property type="term" value="F:iron ion binding"/>
    <property type="evidence" value="ECO:0007669"/>
    <property type="project" value="InterPro"/>
</dbReference>
<protein>
    <submittedName>
        <fullName evidence="9">Trichodiene oxygenase</fullName>
    </submittedName>
</protein>
<dbReference type="Gene3D" id="1.10.630.10">
    <property type="entry name" value="Cytochrome P450"/>
    <property type="match status" value="1"/>
</dbReference>
<dbReference type="InterPro" id="IPR050121">
    <property type="entry name" value="Cytochrome_P450_monoxygenase"/>
</dbReference>
<keyword evidence="3 8" id="KW-0349">Heme</keyword>